<name>A0AAW8EH71_VARPD</name>
<dbReference type="GO" id="GO:0020037">
    <property type="term" value="F:heme binding"/>
    <property type="evidence" value="ECO:0007669"/>
    <property type="project" value="TreeGrafter"/>
</dbReference>
<dbReference type="GO" id="GO:0008482">
    <property type="term" value="F:sulfite oxidase activity"/>
    <property type="evidence" value="ECO:0007669"/>
    <property type="project" value="TreeGrafter"/>
</dbReference>
<evidence type="ECO:0000259" key="6">
    <source>
        <dbReference type="Pfam" id="PF00174"/>
    </source>
</evidence>
<dbReference type="InterPro" id="IPR005066">
    <property type="entry name" value="MoCF_OxRdtse_dimer"/>
</dbReference>
<evidence type="ECO:0000256" key="3">
    <source>
        <dbReference type="ARBA" id="ARBA00022723"/>
    </source>
</evidence>
<reference evidence="8" key="1">
    <citation type="submission" date="2023-07" db="EMBL/GenBank/DDBJ databases">
        <title>Sorghum-associated microbial communities from plants grown in Nebraska, USA.</title>
        <authorList>
            <person name="Schachtman D."/>
        </authorList>
    </citation>
    <scope>NUCLEOTIDE SEQUENCE</scope>
    <source>
        <strain evidence="8">DS3315</strain>
    </source>
</reference>
<dbReference type="SUPFAM" id="SSF56524">
    <property type="entry name" value="Oxidoreductase molybdopterin-binding domain"/>
    <property type="match status" value="1"/>
</dbReference>
<dbReference type="PRINTS" id="PR00407">
    <property type="entry name" value="EUMOPTERIN"/>
</dbReference>
<feature type="compositionally biased region" description="Polar residues" evidence="5">
    <location>
        <begin position="330"/>
        <end position="343"/>
    </location>
</feature>
<dbReference type="InterPro" id="IPR036374">
    <property type="entry name" value="OxRdtase_Mopterin-bd_sf"/>
</dbReference>
<evidence type="ECO:0000313" key="9">
    <source>
        <dbReference type="Proteomes" id="UP001224845"/>
    </source>
</evidence>
<feature type="region of interest" description="Disordered" evidence="5">
    <location>
        <begin position="330"/>
        <end position="349"/>
    </location>
</feature>
<feature type="domain" description="Oxidoreductase molybdopterin-binding" evidence="6">
    <location>
        <begin position="55"/>
        <end position="216"/>
    </location>
</feature>
<dbReference type="InterPro" id="IPR008335">
    <property type="entry name" value="Mopterin_OxRdtase_euk"/>
</dbReference>
<keyword evidence="3" id="KW-0479">Metal-binding</keyword>
<keyword evidence="2" id="KW-0500">Molybdenum</keyword>
<feature type="domain" description="Moybdenum cofactor oxidoreductase dimerisation" evidence="7">
    <location>
        <begin position="238"/>
        <end position="335"/>
    </location>
</feature>
<dbReference type="GO" id="GO:0006790">
    <property type="term" value="P:sulfur compound metabolic process"/>
    <property type="evidence" value="ECO:0007669"/>
    <property type="project" value="TreeGrafter"/>
</dbReference>
<accession>A0AAW8EH71</accession>
<dbReference type="InterPro" id="IPR014756">
    <property type="entry name" value="Ig_E-set"/>
</dbReference>
<evidence type="ECO:0000313" key="8">
    <source>
        <dbReference type="EMBL" id="MDP9972195.1"/>
    </source>
</evidence>
<dbReference type="SUPFAM" id="SSF81296">
    <property type="entry name" value="E set domains"/>
    <property type="match status" value="1"/>
</dbReference>
<dbReference type="PANTHER" id="PTHR19372">
    <property type="entry name" value="SULFITE REDUCTASE"/>
    <property type="match status" value="1"/>
</dbReference>
<gene>
    <name evidence="8" type="ORF">J2W39_003437</name>
</gene>
<dbReference type="Pfam" id="PF03404">
    <property type="entry name" value="Mo-co_dimer"/>
    <property type="match status" value="1"/>
</dbReference>
<comment type="cofactor">
    <cofactor evidence="1">
        <name>Mo-molybdopterin</name>
        <dbReference type="ChEBI" id="CHEBI:71302"/>
    </cofactor>
</comment>
<dbReference type="Gene3D" id="2.60.40.650">
    <property type="match status" value="1"/>
</dbReference>
<sequence>MSSSEFLPPLPEGAERSVVIGRSPGFHLKPPPAPAALRDFITSDAQLFETIHMGSVEVDAKRWRLQVDGLVRRPFSIGLGGLQRLPSVSVTAFHECFGSPLVPADRNLLRVGNVQWTGVPLAVLLEQAQPEAGATHVWSDGLDSGEFGGRRMNRYRKDLPLSKALSHEVLVAYEMNGAPLMRERGGPVRLVVPGWFGTNMTKWLCRLSVQGRRANSPFTTDWYNRDSEHEGKVIREPVWAVEPNSMITHPAPDDTISTDDVEVKGWAWSNNGIGGVALSTDGGATWQEAEVRPRREFEWQQFAATLALPRTPGPVSIIARARDADGSTQALSGTRNAAHSVQIQRVPPL</sequence>
<dbReference type="InterPro" id="IPR000572">
    <property type="entry name" value="OxRdtase_Mopterin-bd_dom"/>
</dbReference>
<dbReference type="EMBL" id="JAUSRV010000008">
    <property type="protein sequence ID" value="MDP9972195.1"/>
    <property type="molecule type" value="Genomic_DNA"/>
</dbReference>
<proteinExistence type="predicted"/>
<dbReference type="RefSeq" id="WP_307594791.1">
    <property type="nucleotide sequence ID" value="NZ_JAUSRV010000008.1"/>
</dbReference>
<dbReference type="Proteomes" id="UP001224845">
    <property type="component" value="Unassembled WGS sequence"/>
</dbReference>
<comment type="caution">
    <text evidence="8">The sequence shown here is derived from an EMBL/GenBank/DDBJ whole genome shotgun (WGS) entry which is preliminary data.</text>
</comment>
<organism evidence="8 9">
    <name type="scientific">Variovorax paradoxus</name>
    <dbReference type="NCBI Taxonomy" id="34073"/>
    <lineage>
        <taxon>Bacteria</taxon>
        <taxon>Pseudomonadati</taxon>
        <taxon>Pseudomonadota</taxon>
        <taxon>Betaproteobacteria</taxon>
        <taxon>Burkholderiales</taxon>
        <taxon>Comamonadaceae</taxon>
        <taxon>Variovorax</taxon>
    </lineage>
</organism>
<dbReference type="PANTHER" id="PTHR19372:SF7">
    <property type="entry name" value="SULFITE OXIDASE, MITOCHONDRIAL"/>
    <property type="match status" value="1"/>
</dbReference>
<evidence type="ECO:0000256" key="5">
    <source>
        <dbReference type="SAM" id="MobiDB-lite"/>
    </source>
</evidence>
<dbReference type="Gene3D" id="3.90.420.10">
    <property type="entry name" value="Oxidoreductase, molybdopterin-binding domain"/>
    <property type="match status" value="1"/>
</dbReference>
<dbReference type="GO" id="GO:0030151">
    <property type="term" value="F:molybdenum ion binding"/>
    <property type="evidence" value="ECO:0007669"/>
    <property type="project" value="InterPro"/>
</dbReference>
<evidence type="ECO:0000259" key="7">
    <source>
        <dbReference type="Pfam" id="PF03404"/>
    </source>
</evidence>
<evidence type="ECO:0000256" key="1">
    <source>
        <dbReference type="ARBA" id="ARBA00001924"/>
    </source>
</evidence>
<protein>
    <submittedName>
        <fullName evidence="8">DMSO/TMAO reductase YedYZ molybdopterin-dependent catalytic subunit</fullName>
    </submittedName>
</protein>
<evidence type="ECO:0000256" key="2">
    <source>
        <dbReference type="ARBA" id="ARBA00022505"/>
    </source>
</evidence>
<dbReference type="AlphaFoldDB" id="A0AAW8EH71"/>
<dbReference type="Pfam" id="PF00174">
    <property type="entry name" value="Oxidored_molyb"/>
    <property type="match status" value="1"/>
</dbReference>
<dbReference type="GO" id="GO:0043546">
    <property type="term" value="F:molybdopterin cofactor binding"/>
    <property type="evidence" value="ECO:0007669"/>
    <property type="project" value="TreeGrafter"/>
</dbReference>
<keyword evidence="4" id="KW-0560">Oxidoreductase</keyword>
<evidence type="ECO:0000256" key="4">
    <source>
        <dbReference type="ARBA" id="ARBA00023002"/>
    </source>
</evidence>